<organism evidence="5 6">
    <name type="scientific">Negadavirga shengliensis</name>
    <dbReference type="NCBI Taxonomy" id="1389218"/>
    <lineage>
        <taxon>Bacteria</taxon>
        <taxon>Pseudomonadati</taxon>
        <taxon>Bacteroidota</taxon>
        <taxon>Cytophagia</taxon>
        <taxon>Cytophagales</taxon>
        <taxon>Cyclobacteriaceae</taxon>
        <taxon>Negadavirga</taxon>
    </lineage>
</organism>
<dbReference type="Proteomes" id="UP001595818">
    <property type="component" value="Unassembled WGS sequence"/>
</dbReference>
<evidence type="ECO:0000313" key="6">
    <source>
        <dbReference type="Proteomes" id="UP001595818"/>
    </source>
</evidence>
<dbReference type="EMBL" id="JBHSJJ010000004">
    <property type="protein sequence ID" value="MFC4871718.1"/>
    <property type="molecule type" value="Genomic_DNA"/>
</dbReference>
<evidence type="ECO:0000313" key="5">
    <source>
        <dbReference type="EMBL" id="MFC4871718.1"/>
    </source>
</evidence>
<evidence type="ECO:0000256" key="2">
    <source>
        <dbReference type="ARBA" id="ARBA00022679"/>
    </source>
</evidence>
<gene>
    <name evidence="5" type="ORF">ACFPFU_08480</name>
</gene>
<accession>A0ABV9SZQ9</accession>
<dbReference type="InterPro" id="IPR013780">
    <property type="entry name" value="Glyco_hydro_b"/>
</dbReference>
<dbReference type="Gene3D" id="2.60.40.1180">
    <property type="entry name" value="Golgi alpha-mannosidase II"/>
    <property type="match status" value="1"/>
</dbReference>
<dbReference type="InterPro" id="IPR029063">
    <property type="entry name" value="SAM-dependent_MTases_sf"/>
</dbReference>
<protein>
    <submittedName>
        <fullName evidence="5">Class I SAM-dependent methyltransferase</fullName>
        <ecNumber evidence="5">2.1.1.-</ecNumber>
    </submittedName>
</protein>
<dbReference type="InterPro" id="IPR019614">
    <property type="entry name" value="SAM-dep_methyl-trfase"/>
</dbReference>
<dbReference type="PANTHER" id="PTHR43042">
    <property type="entry name" value="SAM-DEPENDENT METHYLTRANSFERASE"/>
    <property type="match status" value="1"/>
</dbReference>
<evidence type="ECO:0000256" key="3">
    <source>
        <dbReference type="ARBA" id="ARBA00022691"/>
    </source>
</evidence>
<sequence>MQAQSLSLSPDNWPDYELLDTGGFEKLERFGKYILSRPEPQAIWDKSLPDSEWKNRAHAHFAKDKSNPEKGNWHIIKKMPQNWTIGYTNQNGLSLKLNLSLTSFKHIGIFPEQAVNWDYIAETLKGFSSSGKPAKVLNLFAYTGAASVAARSMGADVTHLDAVKQVVTWSKLNMEASGQQDIRWVVDDAMKFIKREVRRSNRYQGIILDPPAYGRGPKGEKWVLEENINALLKHCAELLDPDRHFFVLNMYSLSFSSMIAANLVHSTFKKVDNPEHGELYLKDKQEKNLPLGIFFRFRSPVPTL</sequence>
<comment type="caution">
    <text evidence="5">The sequence shown here is derived from an EMBL/GenBank/DDBJ whole genome shotgun (WGS) entry which is preliminary data.</text>
</comment>
<keyword evidence="1 5" id="KW-0489">Methyltransferase</keyword>
<dbReference type="GO" id="GO:0032259">
    <property type="term" value="P:methylation"/>
    <property type="evidence" value="ECO:0007669"/>
    <property type="project" value="UniProtKB-KW"/>
</dbReference>
<keyword evidence="2 5" id="KW-0808">Transferase</keyword>
<dbReference type="GO" id="GO:0008168">
    <property type="term" value="F:methyltransferase activity"/>
    <property type="evidence" value="ECO:0007669"/>
    <property type="project" value="UniProtKB-KW"/>
</dbReference>
<dbReference type="EC" id="2.1.1.-" evidence="5"/>
<name>A0ABV9SZQ9_9BACT</name>
<evidence type="ECO:0000256" key="1">
    <source>
        <dbReference type="ARBA" id="ARBA00022603"/>
    </source>
</evidence>
<dbReference type="Pfam" id="PF10672">
    <property type="entry name" value="Methyltrans_SAM"/>
    <property type="match status" value="1"/>
</dbReference>
<keyword evidence="3" id="KW-0949">S-adenosyl-L-methionine</keyword>
<dbReference type="RefSeq" id="WP_377063458.1">
    <property type="nucleotide sequence ID" value="NZ_JBHSJJ010000004.1"/>
</dbReference>
<reference evidence="6" key="1">
    <citation type="journal article" date="2019" name="Int. J. Syst. Evol. Microbiol.">
        <title>The Global Catalogue of Microorganisms (GCM) 10K type strain sequencing project: providing services to taxonomists for standard genome sequencing and annotation.</title>
        <authorList>
            <consortium name="The Broad Institute Genomics Platform"/>
            <consortium name="The Broad Institute Genome Sequencing Center for Infectious Disease"/>
            <person name="Wu L."/>
            <person name="Ma J."/>
        </authorList>
    </citation>
    <scope>NUCLEOTIDE SEQUENCE [LARGE SCALE GENOMIC DNA]</scope>
    <source>
        <strain evidence="6">CGMCC 4.7466</strain>
    </source>
</reference>
<dbReference type="PANTHER" id="PTHR43042:SF2">
    <property type="entry name" value="SAM-DEPENDENT METHYLTRANSFERASE"/>
    <property type="match status" value="1"/>
</dbReference>
<evidence type="ECO:0000259" key="4">
    <source>
        <dbReference type="Pfam" id="PF10672"/>
    </source>
</evidence>
<proteinExistence type="predicted"/>
<dbReference type="Gene3D" id="3.40.50.150">
    <property type="entry name" value="Vaccinia Virus protein VP39"/>
    <property type="match status" value="1"/>
</dbReference>
<keyword evidence="6" id="KW-1185">Reference proteome</keyword>
<feature type="domain" description="S-adenosylmethionine-dependent methyltransferase" evidence="4">
    <location>
        <begin position="90"/>
        <end position="242"/>
    </location>
</feature>
<dbReference type="SUPFAM" id="SSF53335">
    <property type="entry name" value="S-adenosyl-L-methionine-dependent methyltransferases"/>
    <property type="match status" value="1"/>
</dbReference>